<dbReference type="SUPFAM" id="SSF49599">
    <property type="entry name" value="TRAF domain-like"/>
    <property type="match status" value="1"/>
</dbReference>
<reference evidence="1" key="1">
    <citation type="submission" date="2015-12" db="EMBL/GenBank/DDBJ databases">
        <title>De novo transcriptome assembly of four potential Pierce s Disease insect vectors from Arizona vineyards.</title>
        <authorList>
            <person name="Tassone E.E."/>
        </authorList>
    </citation>
    <scope>NUCLEOTIDE SEQUENCE</scope>
</reference>
<dbReference type="EMBL" id="GEDC01019417">
    <property type="protein sequence ID" value="JAS17881.1"/>
    <property type="molecule type" value="Transcribed_RNA"/>
</dbReference>
<name>A0A1B6CWV4_9HEMI</name>
<sequence>LPNYHPFFTHDENCNFQMILCKICYKKVIFKEIWMHTYSEHMTNTFLDEYNVIAWNNFDFNQSFTSIHIMGAYDELFWLICSYSANKLEFNFVIQYIGLPNRANRFFYEIDSEPSTNSDYRIMLRSPTQNSFDSIRYSLGKYGLSIKKGL</sequence>
<organism evidence="1">
    <name type="scientific">Clastoptera arizonana</name>
    <name type="common">Arizona spittle bug</name>
    <dbReference type="NCBI Taxonomy" id="38151"/>
    <lineage>
        <taxon>Eukaryota</taxon>
        <taxon>Metazoa</taxon>
        <taxon>Ecdysozoa</taxon>
        <taxon>Arthropoda</taxon>
        <taxon>Hexapoda</taxon>
        <taxon>Insecta</taxon>
        <taxon>Pterygota</taxon>
        <taxon>Neoptera</taxon>
        <taxon>Paraneoptera</taxon>
        <taxon>Hemiptera</taxon>
        <taxon>Auchenorrhyncha</taxon>
        <taxon>Cercopoidea</taxon>
        <taxon>Clastopteridae</taxon>
        <taxon>Clastoptera</taxon>
    </lineage>
</organism>
<feature type="non-terminal residue" evidence="1">
    <location>
        <position position="1"/>
    </location>
</feature>
<proteinExistence type="predicted"/>
<accession>A0A1B6CWV4</accession>
<dbReference type="AlphaFoldDB" id="A0A1B6CWV4"/>
<evidence type="ECO:0000313" key="1">
    <source>
        <dbReference type="EMBL" id="JAS17881.1"/>
    </source>
</evidence>
<feature type="non-terminal residue" evidence="1">
    <location>
        <position position="150"/>
    </location>
</feature>
<protein>
    <submittedName>
        <fullName evidence="1">Uncharacterized protein</fullName>
    </submittedName>
</protein>
<gene>
    <name evidence="1" type="ORF">g.44311</name>
</gene>